<name>A0A0G4HT50_9ALVE</name>
<gene>
    <name evidence="3" type="ORF">Cvel_8384</name>
</gene>
<feature type="compositionally biased region" description="Polar residues" evidence="1">
    <location>
        <begin position="533"/>
        <end position="562"/>
    </location>
</feature>
<protein>
    <submittedName>
        <fullName evidence="3">Uncharacterized protein</fullName>
    </submittedName>
</protein>
<feature type="region of interest" description="Disordered" evidence="1">
    <location>
        <begin position="955"/>
        <end position="1012"/>
    </location>
</feature>
<evidence type="ECO:0000256" key="1">
    <source>
        <dbReference type="SAM" id="MobiDB-lite"/>
    </source>
</evidence>
<dbReference type="Gene3D" id="1.25.40.20">
    <property type="entry name" value="Ankyrin repeat-containing domain"/>
    <property type="match status" value="1"/>
</dbReference>
<feature type="region of interest" description="Disordered" evidence="1">
    <location>
        <begin position="1076"/>
        <end position="1118"/>
    </location>
</feature>
<feature type="region of interest" description="Disordered" evidence="1">
    <location>
        <begin position="527"/>
        <end position="577"/>
    </location>
</feature>
<keyword evidence="2" id="KW-0812">Transmembrane</keyword>
<feature type="region of interest" description="Disordered" evidence="1">
    <location>
        <begin position="1138"/>
        <end position="1160"/>
    </location>
</feature>
<reference evidence="3" key="1">
    <citation type="submission" date="2014-11" db="EMBL/GenBank/DDBJ databases">
        <authorList>
            <person name="Otto D Thomas"/>
            <person name="Naeem Raeece"/>
        </authorList>
    </citation>
    <scope>NUCLEOTIDE SEQUENCE</scope>
</reference>
<feature type="transmembrane region" description="Helical" evidence="2">
    <location>
        <begin position="1305"/>
        <end position="1326"/>
    </location>
</feature>
<accession>A0A0G4HT50</accession>
<dbReference type="EMBL" id="CDMZ01003773">
    <property type="protein sequence ID" value="CEM47538.1"/>
    <property type="molecule type" value="Genomic_DNA"/>
</dbReference>
<organism evidence="3">
    <name type="scientific">Chromera velia CCMP2878</name>
    <dbReference type="NCBI Taxonomy" id="1169474"/>
    <lineage>
        <taxon>Eukaryota</taxon>
        <taxon>Sar</taxon>
        <taxon>Alveolata</taxon>
        <taxon>Colpodellida</taxon>
        <taxon>Chromeraceae</taxon>
        <taxon>Chromera</taxon>
    </lineage>
</organism>
<feature type="transmembrane region" description="Helical" evidence="2">
    <location>
        <begin position="897"/>
        <end position="916"/>
    </location>
</feature>
<feature type="region of interest" description="Disordered" evidence="1">
    <location>
        <begin position="1427"/>
        <end position="1565"/>
    </location>
</feature>
<feature type="compositionally biased region" description="Basic and acidic residues" evidence="1">
    <location>
        <begin position="1502"/>
        <end position="1511"/>
    </location>
</feature>
<sequence length="1565" mass="171982">MWGMSVSLWSLCSLLQCFYFPFGVLVFPLQKQPSNSFLPDDVGSLDLGIAHSFCKETDHVSVLRSSFLLHHAIANLWTESELYLIIWAMAVGLETQPRDLHGEPMWFNEGTHPVDLHDPLGRTPLLVAMRRARRVTVSVLLRAFADVELNGKLSHYIDFPLLAALRNVRPDALKLMLRFNADPNRLLKFVSFHKYLGGTFEEGRYYLPGLNMEDLGRQGVVGDRLVTLATHQEYLTWMAKNTLAQVVTFIENAFMPESVSALVETLTPGISMPSEKKTVQVETIYVDVVDQKTGAGGICGKTQTPMLEVVDPPASSAHMYKRNEEEEVADSMDAAAGGIKEQEETADGEDTNIFTARLDESRTYEKLRRESVRQEGGDNAQWFRKSTGAIMLHVNQECAFREVQLTIRKCVFESNKSVRGGSAVSFVVDRATRLEHRQVPTAKQRLRLEIEDSQFANNTSTGEGLEGGAVFFTVERRQSLPIESFLLERRDGANSLGSRMTSNVGSSDASSTHCDLCKLILHLMETNKGGSGQPRQETDTSVEPINGTNGEMSLPNGESQHANAAGAEGSQVYSSSPGPTVIQDSEVSSALMKVTFPQWMDTEMISRSLQKSSPLFVEKSSCLHLQDSDVECRAGQTVRSVERQERSGHFLMPFPVLPTHSQWSVMTEKHWADGQTIMRAFSFECQKCPKGGADILKLANRFCSMVKVRLPKKSPEIRKPLSFAMKAIRNLRSPLKAFVHWLTTTAYDVVVPSRKSVDLEDEVDLSLPSDVPQSIEEGDFPVSLLHCTPCARSFCDPHTTPIRMKQLDYAAVFRGRDGIEEMQNGNVKPRPDEKTPAFLQMPSTTGADKEKHEAKNLPGNSCSGHRTGLLCTECPKGMHPLIQSPECAHNSSCNPGLAWAFFLIYGFGIGIFSISCQAQSTAFFKLITNYFQTLSLMDLDIVETVMKHISNIFDPLTSDDQETESGKEDKTGAGGDGEGDAGHIQFHSAKTAEEDSGLETHLTGGVAEGGESDEEGALANLKATTEEVVENTSGLCFLESQSSTNKIVLDEWMGMSAFACLAVIWLVSWAIMSVPKKESSVRGDTTTPPSGSGEKRDDQSSEGRDAEETGTGPTPLIARADTQEAEEARFLGISLGGSRAGAGAPTETGHSGVVPGTQQTGERPKAITWHVRPEVPEWEQLHLWHLPWWTTYVRVAVVYTLVLYQTVSKMLFGLLNCTTVIAPDEVAVVVPTASTRSLCFCILSAVMLAMNSTYEPFRFVFEQNTIILTDFATTVVAGTLFARHSTFEETGIGRLSFEDVEQDRLFRLVNFVVIFVPLAFAFSYMNVENDEIPLYIAVAMGVDGALSWWVYFKYEVPYLNPPFRRNPGAPSILKALKDEVLDEMPVIGPQDVKHFSIFRETDLTKYYASEVLSRSLYSGTPSSPTMIPYTPIRSPDTPALGHLPSSRENNQPSPLELSSAEGAQKEKTEPPFDPVPPPGPPPLNAFRVSRGNRAGQLSPASRESRPSEERGAPFPVPPEGSGTSPAAEGVSSGAFGRVLFSGNAEQRRPGNEAASSGIGGTYPEL</sequence>
<dbReference type="SMART" id="SM00248">
    <property type="entry name" value="ANK"/>
    <property type="match status" value="2"/>
</dbReference>
<dbReference type="VEuPathDB" id="CryptoDB:Cvel_8384"/>
<feature type="transmembrane region" description="Helical" evidence="2">
    <location>
        <begin position="1332"/>
        <end position="1352"/>
    </location>
</feature>
<feature type="transmembrane region" description="Helical" evidence="2">
    <location>
        <begin position="1186"/>
        <end position="1204"/>
    </location>
</feature>
<evidence type="ECO:0000256" key="2">
    <source>
        <dbReference type="SAM" id="Phobius"/>
    </source>
</evidence>
<feature type="compositionally biased region" description="Pro residues" evidence="1">
    <location>
        <begin position="1471"/>
        <end position="1483"/>
    </location>
</feature>
<dbReference type="SUPFAM" id="SSF48403">
    <property type="entry name" value="Ankyrin repeat"/>
    <property type="match status" value="1"/>
</dbReference>
<dbReference type="InterPro" id="IPR036770">
    <property type="entry name" value="Ankyrin_rpt-contain_sf"/>
</dbReference>
<proteinExistence type="predicted"/>
<feature type="transmembrane region" description="Helical" evidence="2">
    <location>
        <begin position="1052"/>
        <end position="1072"/>
    </location>
</feature>
<dbReference type="InterPro" id="IPR002110">
    <property type="entry name" value="Ankyrin_rpt"/>
</dbReference>
<keyword evidence="2" id="KW-1133">Transmembrane helix</keyword>
<keyword evidence="2" id="KW-0472">Membrane</keyword>
<feature type="compositionally biased region" description="Basic and acidic residues" evidence="1">
    <location>
        <begin position="1093"/>
        <end position="1107"/>
    </location>
</feature>
<evidence type="ECO:0000313" key="3">
    <source>
        <dbReference type="EMBL" id="CEM47538.1"/>
    </source>
</evidence>